<dbReference type="SUPFAM" id="SSF52540">
    <property type="entry name" value="P-loop containing nucleoside triphosphate hydrolases"/>
    <property type="match status" value="1"/>
</dbReference>
<name>A0ABD5WN92_9EURY</name>
<dbReference type="InterPro" id="IPR055237">
    <property type="entry name" value="Cdc6_lid"/>
</dbReference>
<evidence type="ECO:0000256" key="2">
    <source>
        <dbReference type="ARBA" id="ARBA00022705"/>
    </source>
</evidence>
<dbReference type="Gene3D" id="3.40.50.300">
    <property type="entry name" value="P-loop containing nucleotide triphosphate hydrolases"/>
    <property type="match status" value="1"/>
</dbReference>
<feature type="binding site" evidence="5">
    <location>
        <begin position="62"/>
        <end position="66"/>
    </location>
    <ligand>
        <name>ATP</name>
        <dbReference type="ChEBI" id="CHEBI:30616"/>
    </ligand>
</feature>
<dbReference type="FunFam" id="1.10.8.60:FF:000073">
    <property type="entry name" value="ORC1-type DNA replication protein"/>
    <property type="match status" value="1"/>
</dbReference>
<dbReference type="Pfam" id="PF09079">
    <property type="entry name" value="WHD_Cdc6"/>
    <property type="match status" value="1"/>
</dbReference>
<dbReference type="InterPro" id="IPR049945">
    <property type="entry name" value="AAA_22"/>
</dbReference>
<evidence type="ECO:0000259" key="7">
    <source>
        <dbReference type="SMART" id="SM00382"/>
    </source>
</evidence>
<feature type="binding site" evidence="5">
    <location>
        <position position="223"/>
    </location>
    <ligand>
        <name>ATP</name>
        <dbReference type="ChEBI" id="CHEBI:30616"/>
    </ligand>
</feature>
<dbReference type="SMART" id="SM01074">
    <property type="entry name" value="Cdc6_C"/>
    <property type="match status" value="1"/>
</dbReference>
<dbReference type="AlphaFoldDB" id="A0ABD5WN92"/>
<feature type="domain" description="Cdc6 C-terminal" evidence="8">
    <location>
        <begin position="306"/>
        <end position="390"/>
    </location>
</feature>
<dbReference type="InterPro" id="IPR036390">
    <property type="entry name" value="WH_DNA-bd_sf"/>
</dbReference>
<dbReference type="InterPro" id="IPR003593">
    <property type="entry name" value="AAA+_ATPase"/>
</dbReference>
<comment type="similarity">
    <text evidence="1 5">Belongs to the CDC6/cdc18 family.</text>
</comment>
<dbReference type="Pfam" id="PF22703">
    <property type="entry name" value="Cdc6_lid"/>
    <property type="match status" value="1"/>
</dbReference>
<dbReference type="InterPro" id="IPR050311">
    <property type="entry name" value="ORC1/CDC6"/>
</dbReference>
<dbReference type="NCBIfam" id="TIGR02928">
    <property type="entry name" value="orc1/cdc6 family replication initiation protein"/>
    <property type="match status" value="1"/>
</dbReference>
<dbReference type="SUPFAM" id="SSF46785">
    <property type="entry name" value="Winged helix' DNA-binding domain"/>
    <property type="match status" value="1"/>
</dbReference>
<evidence type="ECO:0000313" key="10">
    <source>
        <dbReference type="Proteomes" id="UP001596407"/>
    </source>
</evidence>
<comment type="caution">
    <text evidence="9">The sequence shown here is derived from an EMBL/GenBank/DDBJ whole genome shotgun (WGS) entry which is preliminary data.</text>
</comment>
<evidence type="ECO:0000313" key="9">
    <source>
        <dbReference type="EMBL" id="MFC7079499.1"/>
    </source>
</evidence>
<gene>
    <name evidence="9" type="ORF">ACFQJ6_04375</name>
</gene>
<dbReference type="RefSeq" id="WP_382208993.1">
    <property type="nucleotide sequence ID" value="NZ_JBHSZH010000004.1"/>
</dbReference>
<dbReference type="SMART" id="SM00382">
    <property type="entry name" value="AAA"/>
    <property type="match status" value="1"/>
</dbReference>
<feature type="domain" description="AAA+ ATPase" evidence="7">
    <location>
        <begin position="50"/>
        <end position="220"/>
    </location>
</feature>
<dbReference type="GO" id="GO:0006260">
    <property type="term" value="P:DNA replication"/>
    <property type="evidence" value="ECO:0007669"/>
    <property type="project" value="UniProtKB-UniRule"/>
</dbReference>
<feature type="binding site" evidence="5">
    <location>
        <position position="211"/>
    </location>
    <ligand>
        <name>ATP</name>
        <dbReference type="ChEBI" id="CHEBI:30616"/>
    </ligand>
</feature>
<proteinExistence type="inferred from homology"/>
<dbReference type="InterPro" id="IPR014277">
    <property type="entry name" value="Orc1/Cdc6_arc"/>
</dbReference>
<protein>
    <recommendedName>
        <fullName evidence="5">ORC1-type DNA replication protein</fullName>
    </recommendedName>
</protein>
<dbReference type="InterPro" id="IPR027417">
    <property type="entry name" value="P-loop_NTPase"/>
</dbReference>
<evidence type="ECO:0000256" key="6">
    <source>
        <dbReference type="SAM" id="MobiDB-lite"/>
    </source>
</evidence>
<reference evidence="9 10" key="1">
    <citation type="journal article" date="2019" name="Int. J. Syst. Evol. Microbiol.">
        <title>The Global Catalogue of Microorganisms (GCM) 10K type strain sequencing project: providing services to taxonomists for standard genome sequencing and annotation.</title>
        <authorList>
            <consortium name="The Broad Institute Genomics Platform"/>
            <consortium name="The Broad Institute Genome Sequencing Center for Infectious Disease"/>
            <person name="Wu L."/>
            <person name="Ma J."/>
        </authorList>
    </citation>
    <scope>NUCLEOTIDE SEQUENCE [LARGE SCALE GENOMIC DNA]</scope>
    <source>
        <strain evidence="9 10">DT72</strain>
    </source>
</reference>
<organism evidence="9 10">
    <name type="scientific">Halorussus caseinilyticus</name>
    <dbReference type="NCBI Taxonomy" id="3034025"/>
    <lineage>
        <taxon>Archaea</taxon>
        <taxon>Methanobacteriati</taxon>
        <taxon>Methanobacteriota</taxon>
        <taxon>Stenosarchaea group</taxon>
        <taxon>Halobacteria</taxon>
        <taxon>Halobacteriales</taxon>
        <taxon>Haladaptataceae</taxon>
        <taxon>Halorussus</taxon>
    </lineage>
</organism>
<dbReference type="Gene3D" id="1.10.8.60">
    <property type="match status" value="1"/>
</dbReference>
<evidence type="ECO:0000256" key="1">
    <source>
        <dbReference type="ARBA" id="ARBA00006184"/>
    </source>
</evidence>
<dbReference type="GO" id="GO:0005524">
    <property type="term" value="F:ATP binding"/>
    <property type="evidence" value="ECO:0007669"/>
    <property type="project" value="UniProtKB-UniRule"/>
</dbReference>
<dbReference type="Gene3D" id="1.10.10.10">
    <property type="entry name" value="Winged helix-like DNA-binding domain superfamily/Winged helix DNA-binding domain"/>
    <property type="match status" value="1"/>
</dbReference>
<keyword evidence="10" id="KW-1185">Reference proteome</keyword>
<keyword evidence="2 5" id="KW-0235">DNA replication</keyword>
<dbReference type="InterPro" id="IPR036388">
    <property type="entry name" value="WH-like_DNA-bd_sf"/>
</dbReference>
<dbReference type="EMBL" id="JBHSZH010000004">
    <property type="protein sequence ID" value="MFC7079499.1"/>
    <property type="molecule type" value="Genomic_DNA"/>
</dbReference>
<evidence type="ECO:0000259" key="8">
    <source>
        <dbReference type="SMART" id="SM01074"/>
    </source>
</evidence>
<keyword evidence="4 5" id="KW-0067">ATP-binding</keyword>
<dbReference type="Proteomes" id="UP001596407">
    <property type="component" value="Unassembled WGS sequence"/>
</dbReference>
<dbReference type="CDD" id="cd08768">
    <property type="entry name" value="Cdc6_C"/>
    <property type="match status" value="1"/>
</dbReference>
<dbReference type="Pfam" id="PF13401">
    <property type="entry name" value="AAA_22"/>
    <property type="match status" value="1"/>
</dbReference>
<keyword evidence="3 5" id="KW-0547">Nucleotide-binding</keyword>
<evidence type="ECO:0000256" key="5">
    <source>
        <dbReference type="HAMAP-Rule" id="MF_01407"/>
    </source>
</evidence>
<dbReference type="InterPro" id="IPR015163">
    <property type="entry name" value="Cdc6_C"/>
</dbReference>
<dbReference type="PANTHER" id="PTHR10763:SF22">
    <property type="entry name" value="ORC1-TYPE DNA REPLICATION PROTEIN"/>
    <property type="match status" value="1"/>
</dbReference>
<accession>A0ABD5WN92</accession>
<evidence type="ECO:0000256" key="3">
    <source>
        <dbReference type="ARBA" id="ARBA00022741"/>
    </source>
</evidence>
<sequence>MAGLFEDIGDTLFENKTVLEEEYEPDNILERDDEIEEYRHSLKDVLYGRNPSNVMLYGKAGVGKTAVTTHVLDELQHAAEQQDAADDLYVHRYNCNDETVFSAVRELVNRLLPDHASEFPKRGLSTGNALKELYKQLERVGGTHLVVLDEIDHLEKADSLLYELPRARANDHLEDAKIGIIGISNNYTFRNRLSAKVKDTLQEDEISFPTYDANELRTILHDRAKKALVEDGYDDSAVAKAAALAAQDTGSARQAIDLLRKGTEIAEREDAGTVQDDHIGRAREEVNRGRLRDKIADQSLHARHVLEAVAHIEHDGDTPVRSKKVMATYQQIAEKRGDDPLTTLQSIRNHLEDLQMLGFLIRNEVNQGQSGGRSYTHELDMDPSVVFKRATNSTNKAKSDRSDSAAIIR</sequence>
<dbReference type="HAMAP" id="MF_01407">
    <property type="entry name" value="ORC1_type_DNA_replic_protein"/>
    <property type="match status" value="1"/>
</dbReference>
<comment type="function">
    <text evidence="5">Involved in regulation of DNA replication.</text>
</comment>
<feature type="region of interest" description="Disordered" evidence="6">
    <location>
        <begin position="390"/>
        <end position="409"/>
    </location>
</feature>
<evidence type="ECO:0000256" key="4">
    <source>
        <dbReference type="ARBA" id="ARBA00022840"/>
    </source>
</evidence>
<dbReference type="PANTHER" id="PTHR10763">
    <property type="entry name" value="CELL DIVISION CONTROL PROTEIN 6-RELATED"/>
    <property type="match status" value="1"/>
</dbReference>